<feature type="domain" description="Ferritin-like diiron" evidence="7">
    <location>
        <begin position="1"/>
        <end position="145"/>
    </location>
</feature>
<keyword evidence="4" id="KW-0249">Electron transport</keyword>
<dbReference type="Pfam" id="PF02915">
    <property type="entry name" value="Rubrerythrin"/>
    <property type="match status" value="1"/>
</dbReference>
<dbReference type="SUPFAM" id="SSF47240">
    <property type="entry name" value="Ferritin-like"/>
    <property type="match status" value="1"/>
</dbReference>
<dbReference type="Gene3D" id="1.20.1260.10">
    <property type="match status" value="1"/>
</dbReference>
<dbReference type="CDD" id="cd01041">
    <property type="entry name" value="Rubrerythrin"/>
    <property type="match status" value="1"/>
</dbReference>
<dbReference type="InterPro" id="IPR024934">
    <property type="entry name" value="Rubredoxin-like_dom"/>
</dbReference>
<accession>A0A328Q6A5</accession>
<gene>
    <name evidence="8" type="ORF">CA615_03925</name>
</gene>
<dbReference type="RefSeq" id="WP_112149513.1">
    <property type="nucleotide sequence ID" value="NZ_NGJK01000043.1"/>
</dbReference>
<keyword evidence="3" id="KW-0479">Metal-binding</keyword>
<reference evidence="8 9" key="1">
    <citation type="submission" date="2017-05" db="EMBL/GenBank/DDBJ databases">
        <title>Host range expansion of the Methanosphaera genus to humans and monogastric animals involves recent and extensive reduction in genome content.</title>
        <authorList>
            <person name="Hoedt E.C."/>
            <person name="Volmer J.G."/>
            <person name="Parks D.H."/>
            <person name="Rosewarne C.P."/>
            <person name="Denman S.E."/>
            <person name="Mcsweeney C.S."/>
            <person name="O Cuiv P."/>
            <person name="Hugenholtz P."/>
            <person name="Tyson G.W."/>
            <person name="Morrison M."/>
        </authorList>
    </citation>
    <scope>NUCLEOTIDE SEQUENCE [LARGE SCALE GENOMIC DNA]</scope>
    <source>
        <strain evidence="8 9">PA5</strain>
    </source>
</reference>
<dbReference type="CDD" id="cd00729">
    <property type="entry name" value="rubredoxin_SM"/>
    <property type="match status" value="1"/>
</dbReference>
<dbReference type="NCBIfam" id="NF045767">
    <property type="entry name" value="RuberyRbr"/>
    <property type="match status" value="1"/>
</dbReference>
<keyword evidence="2" id="KW-0813">Transport</keyword>
<dbReference type="SUPFAM" id="SSF57802">
    <property type="entry name" value="Rubredoxin-like"/>
    <property type="match status" value="1"/>
</dbReference>
<evidence type="ECO:0000259" key="6">
    <source>
        <dbReference type="PROSITE" id="PS50903"/>
    </source>
</evidence>
<name>A0A328Q6A5_9EURY</name>
<dbReference type="PROSITE" id="PS50905">
    <property type="entry name" value="FERRITIN_LIKE"/>
    <property type="match status" value="1"/>
</dbReference>
<dbReference type="PANTHER" id="PTHR43865:SF1">
    <property type="entry name" value="RUBRERYTHRIN-RELATED"/>
    <property type="match status" value="1"/>
</dbReference>
<evidence type="ECO:0000256" key="4">
    <source>
        <dbReference type="ARBA" id="ARBA00022982"/>
    </source>
</evidence>
<dbReference type="InterPro" id="IPR048574">
    <property type="entry name" value="RUBY_RBDX"/>
</dbReference>
<organism evidence="8 9">
    <name type="scientific">Methanosphaera stadtmanae</name>
    <dbReference type="NCBI Taxonomy" id="2317"/>
    <lineage>
        <taxon>Archaea</taxon>
        <taxon>Methanobacteriati</taxon>
        <taxon>Methanobacteriota</taxon>
        <taxon>Methanomada group</taxon>
        <taxon>Methanobacteria</taxon>
        <taxon>Methanobacteriales</taxon>
        <taxon>Methanobacteriaceae</taxon>
        <taxon>Methanosphaera</taxon>
    </lineage>
</organism>
<dbReference type="GO" id="GO:0005506">
    <property type="term" value="F:iron ion binding"/>
    <property type="evidence" value="ECO:0007669"/>
    <property type="project" value="InterPro"/>
</dbReference>
<protein>
    <submittedName>
        <fullName evidence="8">Rubrerythrin family protein</fullName>
    </submittedName>
</protein>
<evidence type="ECO:0000256" key="5">
    <source>
        <dbReference type="ARBA" id="ARBA00023004"/>
    </source>
</evidence>
<dbReference type="InterPro" id="IPR009040">
    <property type="entry name" value="Ferritin-like_diiron"/>
</dbReference>
<dbReference type="InterPro" id="IPR012347">
    <property type="entry name" value="Ferritin-like"/>
</dbReference>
<evidence type="ECO:0000256" key="1">
    <source>
        <dbReference type="ARBA" id="ARBA00001965"/>
    </source>
</evidence>
<keyword evidence="5" id="KW-0408">Iron</keyword>
<dbReference type="EMBL" id="NGJK01000043">
    <property type="protein sequence ID" value="RAP03116.1"/>
    <property type="molecule type" value="Genomic_DNA"/>
</dbReference>
<dbReference type="PANTHER" id="PTHR43865">
    <property type="entry name" value="RUBRERYTHRIN-RELATED"/>
    <property type="match status" value="1"/>
</dbReference>
<evidence type="ECO:0000259" key="7">
    <source>
        <dbReference type="PROSITE" id="PS50905"/>
    </source>
</evidence>
<dbReference type="InterPro" id="IPR009078">
    <property type="entry name" value="Ferritin-like_SF"/>
</dbReference>
<dbReference type="Proteomes" id="UP000248557">
    <property type="component" value="Unassembled WGS sequence"/>
</dbReference>
<evidence type="ECO:0000313" key="9">
    <source>
        <dbReference type="Proteomes" id="UP000248557"/>
    </source>
</evidence>
<dbReference type="Pfam" id="PF21349">
    <property type="entry name" value="RUBY_RBDX"/>
    <property type="match status" value="1"/>
</dbReference>
<dbReference type="GO" id="GO:0016491">
    <property type="term" value="F:oxidoreductase activity"/>
    <property type="evidence" value="ECO:0007669"/>
    <property type="project" value="InterPro"/>
</dbReference>
<dbReference type="PROSITE" id="PS50903">
    <property type="entry name" value="RUBREDOXIN_LIKE"/>
    <property type="match status" value="1"/>
</dbReference>
<proteinExistence type="predicted"/>
<dbReference type="Gene3D" id="2.20.28.10">
    <property type="match status" value="1"/>
</dbReference>
<evidence type="ECO:0000256" key="2">
    <source>
        <dbReference type="ARBA" id="ARBA00022448"/>
    </source>
</evidence>
<evidence type="ECO:0000256" key="3">
    <source>
        <dbReference type="ARBA" id="ARBA00022723"/>
    </source>
</evidence>
<dbReference type="InterPro" id="IPR052364">
    <property type="entry name" value="Rubrerythrin"/>
</dbReference>
<dbReference type="AlphaFoldDB" id="A0A328Q6A5"/>
<dbReference type="InterPro" id="IPR003251">
    <property type="entry name" value="Rr_diiron-bd_dom"/>
</dbReference>
<evidence type="ECO:0000313" key="8">
    <source>
        <dbReference type="EMBL" id="RAP03116.1"/>
    </source>
</evidence>
<feature type="domain" description="Rubredoxin-like" evidence="6">
    <location>
        <begin position="152"/>
        <end position="186"/>
    </location>
</feature>
<sequence length="189" mass="21677">MSKTLENLSKAFVGESQARNRYTMYSKIAKKEGYEKIAEIFLITAGNEYQHAKVLFKMIQELKGDKNEINTETGVCFDYGNTAENLASAAGGENYEANVMYPEFADVAEEEGYTEIAVRLRNIGLVESHHEARYKKLLEMVEGKTFFDRPEEVTWVCRKCGFVYKGEKPPEKCPICEHPYSYFELAEDF</sequence>
<comment type="cofactor">
    <cofactor evidence="1">
        <name>Fe(3+)</name>
        <dbReference type="ChEBI" id="CHEBI:29034"/>
    </cofactor>
</comment>
<comment type="caution">
    <text evidence="8">The sequence shown here is derived from an EMBL/GenBank/DDBJ whole genome shotgun (WGS) entry which is preliminary data.</text>
</comment>